<evidence type="ECO:0000313" key="3">
    <source>
        <dbReference type="Proteomes" id="UP001159363"/>
    </source>
</evidence>
<organism evidence="2 3">
    <name type="scientific">Dryococelus australis</name>
    <dbReference type="NCBI Taxonomy" id="614101"/>
    <lineage>
        <taxon>Eukaryota</taxon>
        <taxon>Metazoa</taxon>
        <taxon>Ecdysozoa</taxon>
        <taxon>Arthropoda</taxon>
        <taxon>Hexapoda</taxon>
        <taxon>Insecta</taxon>
        <taxon>Pterygota</taxon>
        <taxon>Neoptera</taxon>
        <taxon>Polyneoptera</taxon>
        <taxon>Phasmatodea</taxon>
        <taxon>Verophasmatodea</taxon>
        <taxon>Anareolatae</taxon>
        <taxon>Phasmatidae</taxon>
        <taxon>Eurycanthinae</taxon>
        <taxon>Dryococelus</taxon>
    </lineage>
</organism>
<accession>A0ABQ9H3V0</accession>
<gene>
    <name evidence="2" type="ORF">PR048_019432</name>
</gene>
<reference evidence="2 3" key="1">
    <citation type="submission" date="2023-02" db="EMBL/GenBank/DDBJ databases">
        <title>LHISI_Scaffold_Assembly.</title>
        <authorList>
            <person name="Stuart O.P."/>
            <person name="Cleave R."/>
            <person name="Magrath M.J.L."/>
            <person name="Mikheyev A.S."/>
        </authorList>
    </citation>
    <scope>NUCLEOTIDE SEQUENCE [LARGE SCALE GENOMIC DNA]</scope>
    <source>
        <strain evidence="2">Daus_M_001</strain>
        <tissue evidence="2">Leg muscle</tissue>
    </source>
</reference>
<feature type="compositionally biased region" description="Basic and acidic residues" evidence="1">
    <location>
        <begin position="197"/>
        <end position="208"/>
    </location>
</feature>
<evidence type="ECO:0000256" key="1">
    <source>
        <dbReference type="SAM" id="MobiDB-lite"/>
    </source>
</evidence>
<sequence length="296" mass="32625">MMMQRLMFLARHQATAGCVSKYLSSHRPLPTSRKFIRQSNRGADYRTRAAVAGRLACPPPTKANRAQSSAGSFPEFRMWGIVPDDAAGRRVLSRDLTFPSPFHSGAAPYSPQLPSSALKISHLRAAQISPLTNYRISGVFVHDAECENGIEKVVDSMLPGCTWKKEKREWGFFTIHVPGSPWIVSILKEVSLEQHRNAREGKTGDPRRNPQISTIPACENPGATPSGIEPGSPGWECSVQVSSFLLLSNMSQFTACSIEAFEDLLPLPIDISSNDYDFEMFDASGAREKRTKALNS</sequence>
<feature type="region of interest" description="Disordered" evidence="1">
    <location>
        <begin position="197"/>
        <end position="231"/>
    </location>
</feature>
<evidence type="ECO:0000313" key="2">
    <source>
        <dbReference type="EMBL" id="KAJ8878843.1"/>
    </source>
</evidence>
<proteinExistence type="predicted"/>
<comment type="caution">
    <text evidence="2">The sequence shown here is derived from an EMBL/GenBank/DDBJ whole genome shotgun (WGS) entry which is preliminary data.</text>
</comment>
<name>A0ABQ9H3V0_9NEOP</name>
<dbReference type="EMBL" id="JARBHB010000007">
    <property type="protein sequence ID" value="KAJ8878843.1"/>
    <property type="molecule type" value="Genomic_DNA"/>
</dbReference>
<protein>
    <submittedName>
        <fullName evidence="2">Uncharacterized protein</fullName>
    </submittedName>
</protein>
<keyword evidence="3" id="KW-1185">Reference proteome</keyword>
<dbReference type="Proteomes" id="UP001159363">
    <property type="component" value="Chromosome 6"/>
</dbReference>